<dbReference type="PANTHER" id="PTHR33186">
    <property type="entry name" value="OS10G0136150 PROTEIN-RELATED"/>
    <property type="match status" value="1"/>
</dbReference>
<dbReference type="PANTHER" id="PTHR33186:SF15">
    <property type="entry name" value="OS06G0249850 PROTEIN"/>
    <property type="match status" value="1"/>
</dbReference>
<evidence type="ECO:0000256" key="1">
    <source>
        <dbReference type="SAM" id="MobiDB-lite"/>
    </source>
</evidence>
<dbReference type="EMBL" id="CM003534">
    <property type="protein sequence ID" value="RCV34076.1"/>
    <property type="molecule type" value="Genomic_DNA"/>
</dbReference>
<name>A0A368RV29_SETIT</name>
<gene>
    <name evidence="2" type="ORF">SETIT_7G133800v2</name>
</gene>
<sequence length="365" mass="39330">MIGYIHDGGEGHHLESGCELRHHRHHPLQPARTRERRRSPRPGQTPRPRALREVRRGMGRGIVARRMGPRRRPSRGGAPAGGVPVGRLQLHRHRPLRHPGMRPPRLPRRPVPRGVRRHPRRGGYVGHVRLHYASASGAWTASPAAAAAAAAAVADEDDWGFLETAPATLVGSTLYFRSPGRTLLYQFGDEVEQLAYVDIPPFITQQACGTVLMPAADGRLSFAAMYGGAGAGDMRIQFWETEVHAGGDVDWVHIQNALVKIPVPGVQPIGVAASSLFIRTQDDGIISIDVGSGRFQKLPQPGATQISALVPFMSFGTPSDGGSEKSGSIEVSGPRYADAVPVSDSNNSDDAKEEETASSQILLTS</sequence>
<dbReference type="EMBL" id="CM003534">
    <property type="protein sequence ID" value="RCV34075.1"/>
    <property type="molecule type" value="Genomic_DNA"/>
</dbReference>
<reference evidence="2" key="1">
    <citation type="journal article" date="2012" name="Nat. Biotechnol.">
        <title>Reference genome sequence of the model plant Setaria.</title>
        <authorList>
            <person name="Bennetzen J.L."/>
            <person name="Schmutz J."/>
            <person name="Wang H."/>
            <person name="Percifield R."/>
            <person name="Hawkins J."/>
            <person name="Pontaroli A.C."/>
            <person name="Estep M."/>
            <person name="Feng L."/>
            <person name="Vaughn J.N."/>
            <person name="Grimwood J."/>
            <person name="Jenkins J."/>
            <person name="Barry K."/>
            <person name="Lindquist E."/>
            <person name="Hellsten U."/>
            <person name="Deshpande S."/>
            <person name="Wang X."/>
            <person name="Wu X."/>
            <person name="Mitros T."/>
            <person name="Triplett J."/>
            <person name="Yang X."/>
            <person name="Ye C.Y."/>
            <person name="Mauro-Herrera M."/>
            <person name="Wang L."/>
            <person name="Li P."/>
            <person name="Sharma M."/>
            <person name="Sharma R."/>
            <person name="Ronald P.C."/>
            <person name="Panaud O."/>
            <person name="Kellogg E.A."/>
            <person name="Brutnell T.P."/>
            <person name="Doust A.N."/>
            <person name="Tuskan G.A."/>
            <person name="Rokhsar D."/>
            <person name="Devos K.M."/>
        </authorList>
    </citation>
    <scope>NUCLEOTIDE SEQUENCE [LARGE SCALE GENOMIC DNA]</scope>
    <source>
        <strain evidence="2">Yugu1</strain>
    </source>
</reference>
<evidence type="ECO:0000313" key="2">
    <source>
        <dbReference type="EMBL" id="RCV34076.1"/>
    </source>
</evidence>
<proteinExistence type="predicted"/>
<feature type="compositionally biased region" description="Basic residues" evidence="1">
    <location>
        <begin position="89"/>
        <end position="121"/>
    </location>
</feature>
<dbReference type="OrthoDB" id="692790at2759"/>
<feature type="region of interest" description="Disordered" evidence="1">
    <location>
        <begin position="317"/>
        <end position="365"/>
    </location>
</feature>
<protein>
    <submittedName>
        <fullName evidence="2">Uncharacterized protein</fullName>
    </submittedName>
</protein>
<organism evidence="2">
    <name type="scientific">Setaria italica</name>
    <name type="common">Foxtail millet</name>
    <name type="synonym">Panicum italicum</name>
    <dbReference type="NCBI Taxonomy" id="4555"/>
    <lineage>
        <taxon>Eukaryota</taxon>
        <taxon>Viridiplantae</taxon>
        <taxon>Streptophyta</taxon>
        <taxon>Embryophyta</taxon>
        <taxon>Tracheophyta</taxon>
        <taxon>Spermatophyta</taxon>
        <taxon>Magnoliopsida</taxon>
        <taxon>Liliopsida</taxon>
        <taxon>Poales</taxon>
        <taxon>Poaceae</taxon>
        <taxon>PACMAD clade</taxon>
        <taxon>Panicoideae</taxon>
        <taxon>Panicodae</taxon>
        <taxon>Paniceae</taxon>
        <taxon>Cenchrinae</taxon>
        <taxon>Setaria</taxon>
    </lineage>
</organism>
<feature type="region of interest" description="Disordered" evidence="1">
    <location>
        <begin position="15"/>
        <end position="122"/>
    </location>
</feature>
<accession>A0A368RV29</accession>
<reference evidence="2" key="2">
    <citation type="submission" date="2015-07" db="EMBL/GenBank/DDBJ databases">
        <authorList>
            <person name="Noorani M."/>
        </authorList>
    </citation>
    <scope>NUCLEOTIDE SEQUENCE</scope>
    <source>
        <strain evidence="2">Yugu1</strain>
    </source>
</reference>
<dbReference type="AlphaFoldDB" id="A0A368RV29"/>